<dbReference type="SMART" id="SM00202">
    <property type="entry name" value="SR"/>
    <property type="match status" value="4"/>
</dbReference>
<feature type="disulfide bond" evidence="20">
    <location>
        <begin position="108"/>
        <end position="118"/>
    </location>
</feature>
<dbReference type="PROSITE" id="PS50287">
    <property type="entry name" value="SRCR_2"/>
    <property type="match status" value="4"/>
</dbReference>
<feature type="disulfide bond" evidence="20">
    <location>
        <begin position="490"/>
        <end position="500"/>
    </location>
</feature>
<keyword evidence="12" id="KW-1133">Transmembrane helix</keyword>
<evidence type="ECO:0000256" key="11">
    <source>
        <dbReference type="ARBA" id="ARBA00022772"/>
    </source>
</evidence>
<dbReference type="Pfam" id="PF01186">
    <property type="entry name" value="Lysyl_oxidase"/>
    <property type="match status" value="1"/>
</dbReference>
<dbReference type="InterPro" id="IPR036772">
    <property type="entry name" value="SRCR-like_dom_sf"/>
</dbReference>
<evidence type="ECO:0000313" key="23">
    <source>
        <dbReference type="Ensembl" id="ENSSGRP00000048808.1"/>
    </source>
</evidence>
<dbReference type="AlphaFoldDB" id="A0A672NGN1"/>
<keyword evidence="11" id="KW-0801">TPQ</keyword>
<keyword evidence="8" id="KW-0479">Metal-binding</keyword>
<evidence type="ECO:0000256" key="15">
    <source>
        <dbReference type="ARBA" id="ARBA00023136"/>
    </source>
</evidence>
<evidence type="ECO:0000256" key="19">
    <source>
        <dbReference type="ARBA" id="ARBA00047861"/>
    </source>
</evidence>
<dbReference type="Pfam" id="PF00530">
    <property type="entry name" value="SRCR"/>
    <property type="match status" value="4"/>
</dbReference>
<evidence type="ECO:0000256" key="14">
    <source>
        <dbReference type="ARBA" id="ARBA00023008"/>
    </source>
</evidence>
<feature type="domain" description="SRCR" evidence="22">
    <location>
        <begin position="38"/>
        <end position="139"/>
    </location>
</feature>
<dbReference type="Gene3D" id="3.10.250.10">
    <property type="entry name" value="SRCR-like domain"/>
    <property type="match status" value="4"/>
</dbReference>
<evidence type="ECO:0000256" key="6">
    <source>
        <dbReference type="ARBA" id="ARBA00022525"/>
    </source>
</evidence>
<keyword evidence="13" id="KW-0560">Oxidoreductase</keyword>
<evidence type="ECO:0000256" key="9">
    <source>
        <dbReference type="ARBA" id="ARBA00022729"/>
    </source>
</evidence>
<dbReference type="InterPro" id="IPR001695">
    <property type="entry name" value="Lysyl_oxidase"/>
</dbReference>
<dbReference type="FunCoup" id="A0A672NGN1">
    <property type="interactions" value="1234"/>
</dbReference>
<evidence type="ECO:0000256" key="1">
    <source>
        <dbReference type="ARBA" id="ARBA00001935"/>
    </source>
</evidence>
<evidence type="ECO:0000256" key="5">
    <source>
        <dbReference type="ARBA" id="ARBA00022477"/>
    </source>
</evidence>
<dbReference type="PRINTS" id="PR00074">
    <property type="entry name" value="LYSYLOXIDASE"/>
</dbReference>
<sequence length="749" mass="84335">MIRAICPICVLVFALLFVCMDAHPESPGRSRRAPAAKVRLAGIGHRENEGRVEVLHNGTWGTVCDDEVDIKLANVLCRELGFQSGITWAHSAKYGEGEGPIWMDNVRCEGTEKTLKDCKSNGWGVHDCKHSEDLGVVCSPERRLDQVRVKIEEVRLKPILMVTKKRALVTEGVVEVKHAGRWRQVCDKGWSLNSSRVVCGMLGFPDAEQPNMNTYKLSQMTKKKGFWVEKVHCLGTEPSLAECHALLSIPRSPGPCKNGRHAVARCVPGPQFARMSSVRLKAGPRLGEGRVEVLREGKWGTVVDHLWDRISASVVCRELGFGTAKEALTRAYMGQGTGPIHMNSVQCTGIERSILDCYFQEVPPWTFKHSQDASVKCYVPKTGFETTVRLAGGRDPAEGRVEVLMEIGGRKRWGTICSENWGINEAMVVCRQLGFGFAARAHQVRLLKNVVFSSNINWTINVLYCHKNIDTYYWQGDPAAEEVLLSGSHCVGTEMSIQQCRRNSYVHCPRGGGAKAAGVTCSETAPDLVLDAQLVQESAYLEDRPLHLLTCAHEEKCLSSSASRMQWPYGHRRLLRFSSRIMNLGRADFRPRTSRESWTWHQCHRHYHSIEVFTHYDLLTLNGSRVAEGHKASFCLEDTYCPDGLQKRFSCYNYGDQGISVGCWDTYRHDIDCQWIDITDVRPGDYIMQVEVNPSLDMAESDFMNNVMRCRCKYDGHRVFMYGCHAGDAYSAETEDLFEHQRQISNNFI</sequence>
<feature type="disulfide bond" evidence="20">
    <location>
        <begin position="347"/>
        <end position="357"/>
    </location>
</feature>
<evidence type="ECO:0000256" key="18">
    <source>
        <dbReference type="ARBA" id="ARBA00038869"/>
    </source>
</evidence>
<evidence type="ECO:0000256" key="13">
    <source>
        <dbReference type="ARBA" id="ARBA00023002"/>
    </source>
</evidence>
<reference evidence="23" key="2">
    <citation type="submission" date="2025-09" db="UniProtKB">
        <authorList>
            <consortium name="Ensembl"/>
        </authorList>
    </citation>
    <scope>IDENTIFICATION</scope>
</reference>
<keyword evidence="24" id="KW-1185">Reference proteome</keyword>
<evidence type="ECO:0000256" key="10">
    <source>
        <dbReference type="ARBA" id="ARBA00022737"/>
    </source>
</evidence>
<protein>
    <recommendedName>
        <fullName evidence="18">protein-lysine 6-oxidase</fullName>
        <ecNumber evidence="18">1.4.3.13</ecNumber>
    </recommendedName>
</protein>
<dbReference type="SUPFAM" id="SSF56487">
    <property type="entry name" value="SRCR-like"/>
    <property type="match status" value="4"/>
</dbReference>
<dbReference type="EC" id="1.4.3.13" evidence="18"/>
<evidence type="ECO:0000256" key="21">
    <source>
        <dbReference type="SAM" id="SignalP"/>
    </source>
</evidence>
<evidence type="ECO:0000256" key="17">
    <source>
        <dbReference type="ARBA" id="ARBA00023180"/>
    </source>
</evidence>
<evidence type="ECO:0000256" key="7">
    <source>
        <dbReference type="ARBA" id="ARBA00022692"/>
    </source>
</evidence>
<dbReference type="PRINTS" id="PR00258">
    <property type="entry name" value="SPERACTRCPTR"/>
</dbReference>
<dbReference type="GO" id="GO:0016020">
    <property type="term" value="C:membrane"/>
    <property type="evidence" value="ECO:0007669"/>
    <property type="project" value="UniProtKB-SubCell"/>
</dbReference>
<dbReference type="InterPro" id="IPR050912">
    <property type="entry name" value="LOX-like_protein"/>
</dbReference>
<dbReference type="PANTHER" id="PTHR45817:SF5">
    <property type="entry name" value="LYSYL OXIDASE HOMOLOG 4"/>
    <property type="match status" value="1"/>
</dbReference>
<reference evidence="23" key="1">
    <citation type="submission" date="2025-08" db="UniProtKB">
        <authorList>
            <consortium name="Ensembl"/>
        </authorList>
    </citation>
    <scope>IDENTIFICATION</scope>
</reference>
<evidence type="ECO:0000256" key="8">
    <source>
        <dbReference type="ARBA" id="ARBA00022723"/>
    </source>
</evidence>
<dbReference type="GO" id="GO:0004720">
    <property type="term" value="F:protein-lysine 6-oxidase activity"/>
    <property type="evidence" value="ECO:0007669"/>
    <property type="project" value="UniProtKB-EC"/>
</dbReference>
<dbReference type="GO" id="GO:0005507">
    <property type="term" value="F:copper ion binding"/>
    <property type="evidence" value="ECO:0007669"/>
    <property type="project" value="InterPro"/>
</dbReference>
<feature type="disulfide bond" evidence="20">
    <location>
        <begin position="233"/>
        <end position="243"/>
    </location>
</feature>
<accession>A0A672NGN1</accession>
<evidence type="ECO:0000313" key="24">
    <source>
        <dbReference type="Proteomes" id="UP000472262"/>
    </source>
</evidence>
<keyword evidence="15" id="KW-0472">Membrane</keyword>
<dbReference type="PROSITE" id="PS00926">
    <property type="entry name" value="LYSYL_OXIDASE"/>
    <property type="match status" value="1"/>
</dbReference>
<evidence type="ECO:0000256" key="2">
    <source>
        <dbReference type="ARBA" id="ARBA00004167"/>
    </source>
</evidence>
<dbReference type="FunFam" id="3.10.250.10:FF:000016">
    <property type="entry name" value="Scavenger receptor cysteine-rich protein type 12"/>
    <property type="match status" value="1"/>
</dbReference>
<feature type="disulfide bond" evidence="20">
    <location>
        <begin position="316"/>
        <end position="377"/>
    </location>
</feature>
<evidence type="ECO:0000256" key="4">
    <source>
        <dbReference type="ARBA" id="ARBA00007492"/>
    </source>
</evidence>
<dbReference type="GO" id="GO:0030199">
    <property type="term" value="P:collagen fibril organization"/>
    <property type="evidence" value="ECO:0007669"/>
    <property type="project" value="TreeGrafter"/>
</dbReference>
<keyword evidence="5" id="KW-0886">LTQ</keyword>
<feature type="domain" description="SRCR" evidence="22">
    <location>
        <begin position="278"/>
        <end position="378"/>
    </location>
</feature>
<gene>
    <name evidence="23" type="primary">loxl4</name>
</gene>
<evidence type="ECO:0000259" key="22">
    <source>
        <dbReference type="PROSITE" id="PS50287"/>
    </source>
</evidence>
<dbReference type="InParanoid" id="A0A672NGN1"/>
<evidence type="ECO:0000256" key="3">
    <source>
        <dbReference type="ARBA" id="ARBA00004239"/>
    </source>
</evidence>
<keyword evidence="16 20" id="KW-1015">Disulfide bond</keyword>
<dbReference type="InterPro" id="IPR001190">
    <property type="entry name" value="SRCR"/>
</dbReference>
<feature type="signal peptide" evidence="21">
    <location>
        <begin position="1"/>
        <end position="22"/>
    </location>
</feature>
<evidence type="ECO:0000256" key="12">
    <source>
        <dbReference type="ARBA" id="ARBA00022989"/>
    </source>
</evidence>
<evidence type="ECO:0000256" key="16">
    <source>
        <dbReference type="ARBA" id="ARBA00023157"/>
    </source>
</evidence>
<feature type="chain" id="PRO_5025533463" description="protein-lysine 6-oxidase" evidence="21">
    <location>
        <begin position="23"/>
        <end position="749"/>
    </location>
</feature>
<comment type="catalytic activity">
    <reaction evidence="19">
        <text>L-lysyl-[protein] + O2 + H2O = (S)-2-amino-6-oxohexanoyl-[protein] + H2O2 + NH4(+)</text>
        <dbReference type="Rhea" id="RHEA:24544"/>
        <dbReference type="Rhea" id="RHEA-COMP:9752"/>
        <dbReference type="Rhea" id="RHEA-COMP:12448"/>
        <dbReference type="ChEBI" id="CHEBI:15377"/>
        <dbReference type="ChEBI" id="CHEBI:15379"/>
        <dbReference type="ChEBI" id="CHEBI:16240"/>
        <dbReference type="ChEBI" id="CHEBI:28938"/>
        <dbReference type="ChEBI" id="CHEBI:29969"/>
        <dbReference type="ChEBI" id="CHEBI:131803"/>
        <dbReference type="EC" id="1.4.3.13"/>
    </reaction>
</comment>
<organism evidence="23 24">
    <name type="scientific">Sinocyclocheilus grahami</name>
    <name type="common">Dianchi golden-line fish</name>
    <name type="synonym">Barbus grahami</name>
    <dbReference type="NCBI Taxonomy" id="75366"/>
    <lineage>
        <taxon>Eukaryota</taxon>
        <taxon>Metazoa</taxon>
        <taxon>Chordata</taxon>
        <taxon>Craniata</taxon>
        <taxon>Vertebrata</taxon>
        <taxon>Euteleostomi</taxon>
        <taxon>Actinopterygii</taxon>
        <taxon>Neopterygii</taxon>
        <taxon>Teleostei</taxon>
        <taxon>Ostariophysi</taxon>
        <taxon>Cypriniformes</taxon>
        <taxon>Cyprinidae</taxon>
        <taxon>Cyprininae</taxon>
        <taxon>Sinocyclocheilus</taxon>
    </lineage>
</organism>
<keyword evidence="10" id="KW-0677">Repeat</keyword>
<dbReference type="GO" id="GO:0005615">
    <property type="term" value="C:extracellular space"/>
    <property type="evidence" value="ECO:0007669"/>
    <property type="project" value="TreeGrafter"/>
</dbReference>
<keyword evidence="14" id="KW-0186">Copper</keyword>
<keyword evidence="6" id="KW-0964">Secreted</keyword>
<dbReference type="InterPro" id="IPR019828">
    <property type="entry name" value="Lysyl_oxidase_CS"/>
</dbReference>
<comment type="caution">
    <text evidence="20">Lacks conserved residue(s) required for the propagation of feature annotation.</text>
</comment>
<feature type="disulfide bond" evidence="20">
    <location>
        <begin position="64"/>
        <end position="128"/>
    </location>
</feature>
<feature type="domain" description="SRCR" evidence="22">
    <location>
        <begin position="154"/>
        <end position="267"/>
    </location>
</feature>
<proteinExistence type="inferred from homology"/>
<keyword evidence="17" id="KW-0325">Glycoprotein</keyword>
<name>A0A672NGN1_SINGR</name>
<keyword evidence="7" id="KW-0812">Transmembrane</keyword>
<feature type="disulfide bond" evidence="20">
    <location>
        <begin position="77"/>
        <end position="138"/>
    </location>
</feature>
<dbReference type="Proteomes" id="UP000472262">
    <property type="component" value="Unassembled WGS sequence"/>
</dbReference>
<keyword evidence="9 21" id="KW-0732">Signal</keyword>
<comment type="subcellular location">
    <subcellularLocation>
        <location evidence="2">Membrane</location>
        <topology evidence="2">Single-pass membrane protein</topology>
    </subcellularLocation>
    <subcellularLocation>
        <location evidence="3">Secreted</location>
        <location evidence="3">Extracellular space</location>
    </subcellularLocation>
</comment>
<dbReference type="FunFam" id="3.10.250.10:FF:000001">
    <property type="entry name" value="Lysyl oxidase 4 isoform X1"/>
    <property type="match status" value="2"/>
</dbReference>
<dbReference type="Ensembl" id="ENSSGRT00000052155.1">
    <property type="protein sequence ID" value="ENSSGRP00000048808.1"/>
    <property type="gene ID" value="ENSSGRG00000025837.1"/>
</dbReference>
<comment type="cofactor">
    <cofactor evidence="1">
        <name>Cu cation</name>
        <dbReference type="ChEBI" id="CHEBI:23378"/>
    </cofactor>
</comment>
<evidence type="ECO:0000256" key="20">
    <source>
        <dbReference type="PROSITE-ProRule" id="PRU00196"/>
    </source>
</evidence>
<dbReference type="PANTHER" id="PTHR45817">
    <property type="entry name" value="LYSYL OXIDASE-LIKE-RELATED"/>
    <property type="match status" value="1"/>
</dbReference>
<comment type="similarity">
    <text evidence="4">Belongs to the lysyl oxidase family.</text>
</comment>
<feature type="domain" description="SRCR" evidence="22">
    <location>
        <begin position="388"/>
        <end position="522"/>
    </location>
</feature>